<dbReference type="SMART" id="SM00957">
    <property type="entry name" value="SecA_DEAD"/>
    <property type="match status" value="1"/>
</dbReference>
<dbReference type="Gene3D" id="1.10.3060.10">
    <property type="entry name" value="Helical scaffold and wing domains of SecA"/>
    <property type="match status" value="1"/>
</dbReference>
<keyword evidence="3 15" id="KW-0813">Transport</keyword>
<dbReference type="AlphaFoldDB" id="A0A2N3PML3"/>
<dbReference type="Pfam" id="PF02810">
    <property type="entry name" value="SEC-C"/>
    <property type="match status" value="1"/>
</dbReference>
<evidence type="ECO:0000256" key="4">
    <source>
        <dbReference type="ARBA" id="ARBA00022475"/>
    </source>
</evidence>
<organism evidence="21 22">
    <name type="scientific">Telmatospirillum siberiense</name>
    <dbReference type="NCBI Taxonomy" id="382514"/>
    <lineage>
        <taxon>Bacteria</taxon>
        <taxon>Pseudomonadati</taxon>
        <taxon>Pseudomonadota</taxon>
        <taxon>Alphaproteobacteria</taxon>
        <taxon>Rhodospirillales</taxon>
        <taxon>Rhodospirillaceae</taxon>
        <taxon>Telmatospirillum</taxon>
    </lineage>
</organism>
<keyword evidence="6" id="KW-0997">Cell inner membrane</keyword>
<dbReference type="InterPro" id="IPR004027">
    <property type="entry name" value="SEC_C_motif"/>
</dbReference>
<dbReference type="PROSITE" id="PS51192">
    <property type="entry name" value="HELICASE_ATP_BIND_1"/>
    <property type="match status" value="1"/>
</dbReference>
<dbReference type="GO" id="GO:0043952">
    <property type="term" value="P:protein transport by the Sec complex"/>
    <property type="evidence" value="ECO:0007669"/>
    <property type="project" value="TreeGrafter"/>
</dbReference>
<dbReference type="Gene3D" id="3.90.1440.10">
    <property type="entry name" value="SecA, preprotein cross-linking domain"/>
    <property type="match status" value="1"/>
</dbReference>
<feature type="binding site" evidence="15">
    <location>
        <position position="499"/>
    </location>
    <ligand>
        <name>ATP</name>
        <dbReference type="ChEBI" id="CHEBI:30616"/>
    </ligand>
</feature>
<dbReference type="GO" id="GO:0006605">
    <property type="term" value="P:protein targeting"/>
    <property type="evidence" value="ECO:0007669"/>
    <property type="project" value="UniProtKB-UniRule"/>
</dbReference>
<keyword evidence="11 15" id="KW-0653">Protein transport</keyword>
<dbReference type="FunFam" id="3.90.1440.10:FF:000001">
    <property type="entry name" value="Preprotein translocase subunit SecA"/>
    <property type="match status" value="1"/>
</dbReference>
<dbReference type="FunFam" id="3.40.50.300:FF:001790">
    <property type="entry name" value="Protein translocase subunit SecA"/>
    <property type="match status" value="1"/>
</dbReference>
<dbReference type="Gene3D" id="3.10.450.50">
    <property type="match status" value="1"/>
</dbReference>
<dbReference type="EMBL" id="PIUM01000048">
    <property type="protein sequence ID" value="PKU21648.1"/>
    <property type="molecule type" value="Genomic_DNA"/>
</dbReference>
<comment type="function">
    <text evidence="15">Part of the Sec protein translocase complex. Interacts with the SecYEG preprotein conducting channel. Has a central role in coupling the hydrolysis of ATP to the transfer of proteins into and across the cell membrane, serving both as a receptor for the preprotein-SecB complex and as an ATP-driven molecular motor driving the stepwise translocation of polypeptide chains across the membrane.</text>
</comment>
<keyword evidence="4 15" id="KW-1003">Cell membrane</keyword>
<dbReference type="InterPro" id="IPR020937">
    <property type="entry name" value="SecA_CS"/>
</dbReference>
<dbReference type="PROSITE" id="PS51194">
    <property type="entry name" value="HELICASE_CTER"/>
    <property type="match status" value="1"/>
</dbReference>
<feature type="region of interest" description="Disordered" evidence="17">
    <location>
        <begin position="861"/>
        <end position="897"/>
    </location>
</feature>
<evidence type="ECO:0000256" key="1">
    <source>
        <dbReference type="ARBA" id="ARBA00001947"/>
    </source>
</evidence>
<dbReference type="GO" id="GO:0005886">
    <property type="term" value="C:plasma membrane"/>
    <property type="evidence" value="ECO:0007669"/>
    <property type="project" value="UniProtKB-SubCell"/>
</dbReference>
<dbReference type="InterPro" id="IPR036266">
    <property type="entry name" value="SecA_Wing/Scaffold_sf"/>
</dbReference>
<feature type="domain" description="SecA family profile" evidence="20">
    <location>
        <begin position="3"/>
        <end position="612"/>
    </location>
</feature>
<comment type="caution">
    <text evidence="21">The sequence shown here is derived from an EMBL/GenBank/DDBJ whole genome shotgun (WGS) entry which is preliminary data.</text>
</comment>
<feature type="domain" description="Helicase ATP-binding" evidence="18">
    <location>
        <begin position="89"/>
        <end position="247"/>
    </location>
</feature>
<comment type="subunit">
    <text evidence="15">Monomer and homodimer. Part of the essential Sec protein translocation apparatus which comprises SecA, SecYEG and auxiliary proteins SecDF-YajC and YidC.</text>
</comment>
<evidence type="ECO:0000313" key="21">
    <source>
        <dbReference type="EMBL" id="PKU21648.1"/>
    </source>
</evidence>
<dbReference type="Pfam" id="PF01043">
    <property type="entry name" value="SecA_PP_bind"/>
    <property type="match status" value="1"/>
</dbReference>
<dbReference type="InterPro" id="IPR036670">
    <property type="entry name" value="SecA_X-link_sf"/>
</dbReference>
<dbReference type="GO" id="GO:0065002">
    <property type="term" value="P:intracellular protein transmembrane transport"/>
    <property type="evidence" value="ECO:0007669"/>
    <property type="project" value="UniProtKB-UniRule"/>
</dbReference>
<dbReference type="PROSITE" id="PS51196">
    <property type="entry name" value="SECA_MOTOR_DEAD"/>
    <property type="match status" value="1"/>
</dbReference>
<dbReference type="GO" id="GO:0031522">
    <property type="term" value="C:cell envelope Sec protein transport complex"/>
    <property type="evidence" value="ECO:0007669"/>
    <property type="project" value="TreeGrafter"/>
</dbReference>
<dbReference type="EC" id="7.4.2.8" evidence="15"/>
<evidence type="ECO:0000256" key="13">
    <source>
        <dbReference type="ARBA" id="ARBA00023010"/>
    </source>
</evidence>
<dbReference type="SUPFAM" id="SSF81767">
    <property type="entry name" value="Pre-protein crosslinking domain of SecA"/>
    <property type="match status" value="1"/>
</dbReference>
<evidence type="ECO:0000256" key="9">
    <source>
        <dbReference type="ARBA" id="ARBA00022833"/>
    </source>
</evidence>
<dbReference type="InterPro" id="IPR044722">
    <property type="entry name" value="SecA_SF2_C"/>
</dbReference>
<evidence type="ECO:0000256" key="11">
    <source>
        <dbReference type="ARBA" id="ARBA00022927"/>
    </source>
</evidence>
<keyword evidence="22" id="KW-1185">Reference proteome</keyword>
<keyword evidence="8 15" id="KW-0547">Nucleotide-binding</keyword>
<comment type="catalytic activity">
    <reaction evidence="15">
        <text>ATP + H2O + cellular proteinSide 1 = ADP + phosphate + cellular proteinSide 2.</text>
        <dbReference type="EC" id="7.4.2.8"/>
    </reaction>
</comment>
<evidence type="ECO:0000256" key="16">
    <source>
        <dbReference type="RuleBase" id="RU003874"/>
    </source>
</evidence>
<evidence type="ECO:0000256" key="3">
    <source>
        <dbReference type="ARBA" id="ARBA00022448"/>
    </source>
</evidence>
<evidence type="ECO:0000256" key="15">
    <source>
        <dbReference type="HAMAP-Rule" id="MF_01382"/>
    </source>
</evidence>
<evidence type="ECO:0000259" key="20">
    <source>
        <dbReference type="PROSITE" id="PS51196"/>
    </source>
</evidence>
<comment type="similarity">
    <text evidence="2 15 16">Belongs to the SecA family.</text>
</comment>
<comment type="subcellular location">
    <subcellularLocation>
        <location evidence="15">Cell membrane</location>
        <topology evidence="15">Peripheral membrane protein</topology>
        <orientation evidence="15">Cytoplasmic side</orientation>
    </subcellularLocation>
    <subcellularLocation>
        <location evidence="15">Cytoplasm</location>
    </subcellularLocation>
    <text evidence="15">Distribution is 50-50.</text>
</comment>
<dbReference type="InterPro" id="IPR011115">
    <property type="entry name" value="SecA_DEAD"/>
</dbReference>
<keyword evidence="7" id="KW-0479">Metal-binding</keyword>
<keyword evidence="13 15" id="KW-0811">Translocation</keyword>
<evidence type="ECO:0000256" key="14">
    <source>
        <dbReference type="ARBA" id="ARBA00023136"/>
    </source>
</evidence>
<protein>
    <recommendedName>
        <fullName evidence="15 16">Protein translocase subunit SecA</fullName>
        <ecNumber evidence="15">7.4.2.8</ecNumber>
    </recommendedName>
</protein>
<dbReference type="SUPFAM" id="SSF81886">
    <property type="entry name" value="Helical scaffold and wing domains of SecA"/>
    <property type="match status" value="1"/>
</dbReference>
<feature type="domain" description="Helicase C-terminal" evidence="19">
    <location>
        <begin position="424"/>
        <end position="611"/>
    </location>
</feature>
<evidence type="ECO:0000256" key="7">
    <source>
        <dbReference type="ARBA" id="ARBA00022723"/>
    </source>
</evidence>
<keyword evidence="10 15" id="KW-0067">ATP-binding</keyword>
<evidence type="ECO:0000256" key="8">
    <source>
        <dbReference type="ARBA" id="ARBA00022741"/>
    </source>
</evidence>
<dbReference type="Proteomes" id="UP000233293">
    <property type="component" value="Unassembled WGS sequence"/>
</dbReference>
<dbReference type="Gene3D" id="3.40.50.300">
    <property type="entry name" value="P-loop containing nucleotide triphosphate hydrolases"/>
    <property type="match status" value="2"/>
</dbReference>
<dbReference type="GO" id="GO:0046872">
    <property type="term" value="F:metal ion binding"/>
    <property type="evidence" value="ECO:0007669"/>
    <property type="project" value="UniProtKB-KW"/>
</dbReference>
<accession>A0A2N3PML3</accession>
<dbReference type="GO" id="GO:0005829">
    <property type="term" value="C:cytosol"/>
    <property type="evidence" value="ECO:0007669"/>
    <property type="project" value="TreeGrafter"/>
</dbReference>
<sequence length="907" mass="102204">MFGAIARRVFGTANDRLLKTFKAQVAAINALESQLQALSDDELRGRTALLRERLEKGETEDDILVDAFATVREAARRTLGQRHFDVQLLGGLVLHKGMIAEMRTGEGKTLVSTLAAYLNAISGKGVHVVTVNDYLAKRDSEWMGQIFRFLGLSVGVIVHDLNDVERQAAYGADITYGTNNEFGFDYLRDNMKFRLEEMVQRPFHFAIVDEVDSILIDEARTPLIISGPTEDNSELYQRVDKLIPQLADDDFEKDEKARSVNLTEAGVEHIEAMLTEIGLLKSGNLYDVQNVNLVHHVNQALRAHKLFTRDVDYIVTDDKVVIIDEFTGRMMEGRRYSEGLHQALEAKETVTIQNENQTLASITFQNYFRLYPKLSGMTGTAMTEASEFAEIYNLDVVDIPTNLPVQRKDADDEVYRTAREKFDAIVELVAECRERRQPVLVGTVSIEKSEMLSELLKKKKIPHEVLNARHHEREAYIVSLAGVPGGVTIATNMAGRGTDIQLGGNLDMRLRHELANIADEAERARLTAAIKAEVEEGKAVALAAGGLYVIGTERHESRRIDNQLRGRSGRQGDPGASKFFLSLEDDLMRIFGSQRMDGMLQKLGLQEGEAIVHPWINKALEKAQQKVEARNFDIRKNLLKFDDVMNDQRKVIYEQRKELMSATDVSQTIIDMRHEASEDLVNKCIPPRAYPEQWDVNGLHEDIVRVFNMDLPIEEWSKEDGIADQEIHHRVIEATDRKMAEKAANYGPDIMRMVEKSLLLQVLDQAWKDHLLTLDHLRQGIGLRAYGQRDPLNEYKREAFNLFEEMLVLLREKITSLLAHIELRVEADPEELAPPRPRGPMIESREDPAFADAERQADAAAAGLQQQPMRTAAVNPADPETWASTSRNAPCPCGSGKKYKHCHGAVN</sequence>
<dbReference type="InterPro" id="IPR011130">
    <property type="entry name" value="SecA_preprotein_X-link_dom"/>
</dbReference>
<dbReference type="SUPFAM" id="SSF52540">
    <property type="entry name" value="P-loop containing nucleoside triphosphate hydrolases"/>
    <property type="match status" value="2"/>
</dbReference>
<evidence type="ECO:0000256" key="17">
    <source>
        <dbReference type="SAM" id="MobiDB-lite"/>
    </source>
</evidence>
<evidence type="ECO:0000259" key="18">
    <source>
        <dbReference type="PROSITE" id="PS51192"/>
    </source>
</evidence>
<dbReference type="RefSeq" id="WP_101253508.1">
    <property type="nucleotide sequence ID" value="NZ_PIUM01000048.1"/>
</dbReference>
<keyword evidence="14 15" id="KW-0472">Membrane</keyword>
<dbReference type="InterPro" id="IPR027417">
    <property type="entry name" value="P-loop_NTPase"/>
</dbReference>
<feature type="binding site" evidence="15">
    <location>
        <position position="87"/>
    </location>
    <ligand>
        <name>ATP</name>
        <dbReference type="ChEBI" id="CHEBI:30616"/>
    </ligand>
</feature>
<dbReference type="GO" id="GO:0005524">
    <property type="term" value="F:ATP binding"/>
    <property type="evidence" value="ECO:0007669"/>
    <property type="project" value="UniProtKB-UniRule"/>
</dbReference>
<dbReference type="PANTHER" id="PTHR30612">
    <property type="entry name" value="SECA INNER MEMBRANE COMPONENT OF SEC PROTEIN SECRETION SYSTEM"/>
    <property type="match status" value="1"/>
</dbReference>
<dbReference type="GO" id="GO:0017038">
    <property type="term" value="P:protein import"/>
    <property type="evidence" value="ECO:0007669"/>
    <property type="project" value="InterPro"/>
</dbReference>
<dbReference type="InterPro" id="IPR011116">
    <property type="entry name" value="SecA_Wing/Scaffold"/>
</dbReference>
<dbReference type="SMART" id="SM00958">
    <property type="entry name" value="SecA_PP_bind"/>
    <property type="match status" value="1"/>
</dbReference>
<dbReference type="InterPro" id="IPR014018">
    <property type="entry name" value="SecA_motor_DEAD"/>
</dbReference>
<dbReference type="InterPro" id="IPR014001">
    <property type="entry name" value="Helicase_ATP-bd"/>
</dbReference>
<feature type="binding site" evidence="15">
    <location>
        <begin position="105"/>
        <end position="109"/>
    </location>
    <ligand>
        <name>ATP</name>
        <dbReference type="ChEBI" id="CHEBI:30616"/>
    </ligand>
</feature>
<keyword evidence="9" id="KW-0862">Zinc</keyword>
<dbReference type="PRINTS" id="PR00906">
    <property type="entry name" value="SECA"/>
</dbReference>
<dbReference type="Pfam" id="PF07516">
    <property type="entry name" value="SecA_SW"/>
    <property type="match status" value="1"/>
</dbReference>
<name>A0A2N3PML3_9PROT</name>
<evidence type="ECO:0000256" key="6">
    <source>
        <dbReference type="ARBA" id="ARBA00022519"/>
    </source>
</evidence>
<dbReference type="GO" id="GO:0008564">
    <property type="term" value="F:protein-exporting ATPase activity"/>
    <property type="evidence" value="ECO:0007669"/>
    <property type="project" value="UniProtKB-EC"/>
</dbReference>
<dbReference type="CDD" id="cd17928">
    <property type="entry name" value="DEXDc_SecA"/>
    <property type="match status" value="1"/>
</dbReference>
<dbReference type="PANTHER" id="PTHR30612:SF0">
    <property type="entry name" value="CHLOROPLAST PROTEIN-TRANSPORTING ATPASE"/>
    <property type="match status" value="1"/>
</dbReference>
<reference evidence="22" key="1">
    <citation type="submission" date="2017-12" db="EMBL/GenBank/DDBJ databases">
        <title>Draft genome sequence of Telmatospirillum siberiense 26-4b1T, an acidotolerant peatland alphaproteobacterium potentially involved in sulfur cycling.</title>
        <authorList>
            <person name="Hausmann B."/>
            <person name="Pjevac P."/>
            <person name="Schreck K."/>
            <person name="Herbold C.W."/>
            <person name="Daims H."/>
            <person name="Wagner M."/>
            <person name="Pester M."/>
            <person name="Loy A."/>
        </authorList>
    </citation>
    <scope>NUCLEOTIDE SEQUENCE [LARGE SCALE GENOMIC DNA]</scope>
    <source>
        <strain evidence="22">26-4b1</strain>
    </source>
</reference>
<keyword evidence="5 15" id="KW-0963">Cytoplasm</keyword>
<dbReference type="InterPro" id="IPR001650">
    <property type="entry name" value="Helicase_C-like"/>
</dbReference>
<evidence type="ECO:0000313" key="22">
    <source>
        <dbReference type="Proteomes" id="UP000233293"/>
    </source>
</evidence>
<dbReference type="Pfam" id="PF21090">
    <property type="entry name" value="P-loop_SecA"/>
    <property type="match status" value="1"/>
</dbReference>
<dbReference type="Pfam" id="PF07517">
    <property type="entry name" value="SecA_DEAD"/>
    <property type="match status" value="1"/>
</dbReference>
<dbReference type="NCBIfam" id="NF009538">
    <property type="entry name" value="PRK12904.1"/>
    <property type="match status" value="1"/>
</dbReference>
<gene>
    <name evidence="15" type="primary">secA</name>
    <name evidence="21" type="ORF">CWS72_25620</name>
</gene>
<dbReference type="CDD" id="cd18803">
    <property type="entry name" value="SF2_C_secA"/>
    <property type="match status" value="1"/>
</dbReference>
<dbReference type="NCBIfam" id="TIGR00963">
    <property type="entry name" value="secA"/>
    <property type="match status" value="1"/>
</dbReference>
<evidence type="ECO:0000256" key="5">
    <source>
        <dbReference type="ARBA" id="ARBA00022490"/>
    </source>
</evidence>
<keyword evidence="12 15" id="KW-1278">Translocase</keyword>
<dbReference type="PROSITE" id="PS01312">
    <property type="entry name" value="SECA"/>
    <property type="match status" value="1"/>
</dbReference>
<dbReference type="OrthoDB" id="9805579at2"/>
<comment type="cofactor">
    <cofactor evidence="1">
        <name>Zn(2+)</name>
        <dbReference type="ChEBI" id="CHEBI:29105"/>
    </cofactor>
</comment>
<dbReference type="InterPro" id="IPR000185">
    <property type="entry name" value="SecA"/>
</dbReference>
<evidence type="ECO:0000256" key="12">
    <source>
        <dbReference type="ARBA" id="ARBA00022967"/>
    </source>
</evidence>
<evidence type="ECO:0000259" key="19">
    <source>
        <dbReference type="PROSITE" id="PS51194"/>
    </source>
</evidence>
<proteinExistence type="inferred from homology"/>
<evidence type="ECO:0000256" key="10">
    <source>
        <dbReference type="ARBA" id="ARBA00022840"/>
    </source>
</evidence>
<evidence type="ECO:0000256" key="2">
    <source>
        <dbReference type="ARBA" id="ARBA00007650"/>
    </source>
</evidence>
<dbReference type="FunFam" id="3.40.50.300:FF:000334">
    <property type="entry name" value="Protein translocase subunit SecA"/>
    <property type="match status" value="1"/>
</dbReference>
<dbReference type="HAMAP" id="MF_01382">
    <property type="entry name" value="SecA"/>
    <property type="match status" value="1"/>
</dbReference>
<dbReference type="FunFam" id="1.10.3060.10:FF:000003">
    <property type="entry name" value="Protein translocase subunit SecA"/>
    <property type="match status" value="1"/>
</dbReference>